<feature type="region of interest" description="Disordered" evidence="1">
    <location>
        <begin position="101"/>
        <end position="123"/>
    </location>
</feature>
<dbReference type="Proteomes" id="UP001429100">
    <property type="component" value="Unassembled WGS sequence"/>
</dbReference>
<name>A0ABX5B8B1_CRYHO</name>
<keyword evidence="3" id="KW-1185">Reference proteome</keyword>
<proteinExistence type="predicted"/>
<evidence type="ECO:0000313" key="2">
    <source>
        <dbReference type="EMBL" id="PPS92791.1"/>
    </source>
</evidence>
<reference evidence="2 3" key="2">
    <citation type="submission" date="2017-10" db="EMBL/GenBank/DDBJ databases">
        <title>Consistent, comparative and evidence-based genome annotation and re-annotation for the closely-related species, Cryptosporidium parvum, C. hominis and C. tyzzeri.</title>
        <authorList>
            <person name="Baptista R.P."/>
            <person name="Li Y."/>
            <person name="Sateriale A."/>
            <person name="Striepen B."/>
            <person name="Kissinger J.C."/>
        </authorList>
    </citation>
    <scope>NUCLEOTIDE SEQUENCE [LARGE SCALE GENOMIC DNA]</scope>
    <source>
        <strain evidence="2">30976</strain>
    </source>
</reference>
<organism evidence="2 3">
    <name type="scientific">Cryptosporidium hominis</name>
    <dbReference type="NCBI Taxonomy" id="237895"/>
    <lineage>
        <taxon>Eukaryota</taxon>
        <taxon>Sar</taxon>
        <taxon>Alveolata</taxon>
        <taxon>Apicomplexa</taxon>
        <taxon>Conoidasida</taxon>
        <taxon>Coccidia</taxon>
        <taxon>Eucoccidiorida</taxon>
        <taxon>Eimeriorina</taxon>
        <taxon>Cryptosporidiidae</taxon>
        <taxon>Cryptosporidium</taxon>
    </lineage>
</organism>
<gene>
    <name evidence="2" type="ORF">GY17_00002640</name>
</gene>
<feature type="compositionally biased region" description="Basic residues" evidence="1">
    <location>
        <begin position="113"/>
        <end position="123"/>
    </location>
</feature>
<reference evidence="2 3" key="1">
    <citation type="submission" date="2014-11" db="EMBL/GenBank/DDBJ databases">
        <title>Comparative genomic analysis of Cryptosporidium hominis reveals occurrence of genetic recombination in virulent subtypes.</title>
        <authorList>
            <person name="Guo Y."/>
            <person name="Tang K."/>
            <person name="Frace M."/>
            <person name="Li N."/>
            <person name="Roellig D.M."/>
            <person name="Sammons S."/>
            <person name="Knipe K."/>
            <person name="Rowe L."/>
            <person name="Feng Y."/>
            <person name="Xiao L."/>
        </authorList>
    </citation>
    <scope>NUCLEOTIDE SEQUENCE [LARGE SCALE GENOMIC DNA]</scope>
    <source>
        <strain evidence="2">30976</strain>
    </source>
</reference>
<sequence length="123" mass="14312">MSSLLNRMIKEYRAASYSLFKLNRDNIQAIQRDLSFYQGLVSYLTDMSGILSYNYNYMKETAFCAFITISIAEYNSRYSSLIETLPGTKEYQMFEDIDHEEDIKEKKSDKSVGKKGKHGTKKK</sequence>
<dbReference type="EMBL" id="JTAI01000028">
    <property type="protein sequence ID" value="PPS92791.1"/>
    <property type="molecule type" value="Genomic_DNA"/>
</dbReference>
<comment type="caution">
    <text evidence="2">The sequence shown here is derived from an EMBL/GenBank/DDBJ whole genome shotgun (WGS) entry which is preliminary data.</text>
</comment>
<evidence type="ECO:0000313" key="3">
    <source>
        <dbReference type="Proteomes" id="UP001429100"/>
    </source>
</evidence>
<feature type="compositionally biased region" description="Basic and acidic residues" evidence="1">
    <location>
        <begin position="101"/>
        <end position="112"/>
    </location>
</feature>
<accession>A0ABX5B8B1</accession>
<evidence type="ECO:0000256" key="1">
    <source>
        <dbReference type="SAM" id="MobiDB-lite"/>
    </source>
</evidence>
<protein>
    <submittedName>
        <fullName evidence="2">Uncharacterized protein</fullName>
    </submittedName>
</protein>